<evidence type="ECO:0000259" key="1">
    <source>
        <dbReference type="PROSITE" id="PS51787"/>
    </source>
</evidence>
<dbReference type="Gene3D" id="1.20.58.1480">
    <property type="match status" value="1"/>
</dbReference>
<sequence>MTEQLPLFPLGTVLFPGLMLPLHLFEERYRLLLRDLLDRPEPRRFGIVAIEFGHEVGAGAARRLAGVGCVAELHGVTALEDGRFDIVTVGGRRFRRGAVDDTLPYLRAEAELLPDEAGPNPEPHAGLVKRLFTLYRRRLAATGAEIPEPIDLPADPVKLSYLVAAAVVLDLGDKQRLLEAENATTRLRLEAKLLLRENRLIGAVPAVPASQFIDGGVHLN</sequence>
<dbReference type="InterPro" id="IPR003111">
    <property type="entry name" value="Lon_prtase_N"/>
</dbReference>
<dbReference type="InterPro" id="IPR015947">
    <property type="entry name" value="PUA-like_sf"/>
</dbReference>
<name>A0ABR7LLD4_9ACTN</name>
<dbReference type="PANTHER" id="PTHR46732">
    <property type="entry name" value="ATP-DEPENDENT PROTEASE LA (LON) DOMAIN PROTEIN"/>
    <property type="match status" value="1"/>
</dbReference>
<organism evidence="2 3">
    <name type="scientific">Actinomadura alba</name>
    <dbReference type="NCBI Taxonomy" id="406431"/>
    <lineage>
        <taxon>Bacteria</taxon>
        <taxon>Bacillati</taxon>
        <taxon>Actinomycetota</taxon>
        <taxon>Actinomycetes</taxon>
        <taxon>Streptosporangiales</taxon>
        <taxon>Thermomonosporaceae</taxon>
        <taxon>Actinomadura</taxon>
    </lineage>
</organism>
<dbReference type="Pfam" id="PF02190">
    <property type="entry name" value="LON_substr_bdg"/>
    <property type="match status" value="1"/>
</dbReference>
<protein>
    <submittedName>
        <fullName evidence="2">LON peptidase substrate-binding domain-containing protein</fullName>
    </submittedName>
</protein>
<dbReference type="Gene3D" id="2.30.130.40">
    <property type="entry name" value="LON domain-like"/>
    <property type="match status" value="1"/>
</dbReference>
<dbReference type="PANTHER" id="PTHR46732:SF8">
    <property type="entry name" value="ATP-DEPENDENT PROTEASE LA (LON) DOMAIN PROTEIN"/>
    <property type="match status" value="1"/>
</dbReference>
<dbReference type="EMBL" id="JABVEC010000004">
    <property type="protein sequence ID" value="MBC6465579.1"/>
    <property type="molecule type" value="Genomic_DNA"/>
</dbReference>
<keyword evidence="3" id="KW-1185">Reference proteome</keyword>
<accession>A0ABR7LLD4</accession>
<feature type="domain" description="Lon N-terminal" evidence="1">
    <location>
        <begin position="5"/>
        <end position="198"/>
    </location>
</feature>
<dbReference type="Proteomes" id="UP000805614">
    <property type="component" value="Unassembled WGS sequence"/>
</dbReference>
<comment type="caution">
    <text evidence="2">The sequence shown here is derived from an EMBL/GenBank/DDBJ whole genome shotgun (WGS) entry which is preliminary data.</text>
</comment>
<dbReference type="SMART" id="SM00464">
    <property type="entry name" value="LON"/>
    <property type="match status" value="1"/>
</dbReference>
<dbReference type="SUPFAM" id="SSF88697">
    <property type="entry name" value="PUA domain-like"/>
    <property type="match status" value="1"/>
</dbReference>
<gene>
    <name evidence="2" type="ORF">HKK74_08735</name>
</gene>
<reference evidence="2 3" key="1">
    <citation type="submission" date="2020-06" db="EMBL/GenBank/DDBJ databases">
        <title>Actinomadura xiongansis sp. nov., isolated from soil of Baiyangdian.</title>
        <authorList>
            <person name="Zhang X."/>
        </authorList>
    </citation>
    <scope>NUCLEOTIDE SEQUENCE [LARGE SCALE GENOMIC DNA]</scope>
    <source>
        <strain evidence="2 3">HBUM206468</strain>
    </source>
</reference>
<dbReference type="InterPro" id="IPR046336">
    <property type="entry name" value="Lon_prtase_N_sf"/>
</dbReference>
<proteinExistence type="predicted"/>
<dbReference type="PROSITE" id="PS51787">
    <property type="entry name" value="LON_N"/>
    <property type="match status" value="1"/>
</dbReference>
<evidence type="ECO:0000313" key="2">
    <source>
        <dbReference type="EMBL" id="MBC6465579.1"/>
    </source>
</evidence>
<evidence type="ECO:0000313" key="3">
    <source>
        <dbReference type="Proteomes" id="UP000805614"/>
    </source>
</evidence>